<dbReference type="Proteomes" id="UP000234585">
    <property type="component" value="Unassembled WGS sequence"/>
</dbReference>
<dbReference type="Pfam" id="PF04082">
    <property type="entry name" value="Fungal_trans"/>
    <property type="match status" value="1"/>
</dbReference>
<comment type="subcellular location">
    <subcellularLocation>
        <location evidence="1">Nucleus</location>
    </subcellularLocation>
</comment>
<protein>
    <submittedName>
        <fullName evidence="12">C2H2 type zinc finger domain protein</fullName>
    </submittedName>
</protein>
<dbReference type="PANTHER" id="PTHR40626:SF14">
    <property type="entry name" value="C2H2 TYPE ZINC FINGER DOMAIN PROTEIN (AFU_ORTHOLOGUE AFUA_1G02360)"/>
    <property type="match status" value="1"/>
</dbReference>
<keyword evidence="2" id="KW-0479">Metal-binding</keyword>
<dbReference type="GO" id="GO:0005634">
    <property type="term" value="C:nucleus"/>
    <property type="evidence" value="ECO:0007669"/>
    <property type="project" value="UniProtKB-SubCell"/>
</dbReference>
<dbReference type="RefSeq" id="XP_024675543.1">
    <property type="nucleotide sequence ID" value="XM_024817734.1"/>
</dbReference>
<evidence type="ECO:0000256" key="7">
    <source>
        <dbReference type="ARBA" id="ARBA00023163"/>
    </source>
</evidence>
<accession>A0A2I2FLN0</accession>
<gene>
    <name evidence="12" type="ORF">BDW47DRAFT_133069</name>
</gene>
<keyword evidence="7" id="KW-0804">Transcription</keyword>
<dbReference type="AlphaFoldDB" id="A0A2I2FLN0"/>
<dbReference type="OrthoDB" id="3945418at2759"/>
<reference evidence="12 13" key="1">
    <citation type="submission" date="2017-12" db="EMBL/GenBank/DDBJ databases">
        <authorList>
            <consortium name="DOE Joint Genome Institute"/>
            <person name="Haridas S."/>
            <person name="Kjaerbolling I."/>
            <person name="Vesth T.C."/>
            <person name="Frisvad J.C."/>
            <person name="Nybo J.L."/>
            <person name="Theobald S."/>
            <person name="Kuo A."/>
            <person name="Bowyer P."/>
            <person name="Matsuda Y."/>
            <person name="Mondo S."/>
            <person name="Lyhne E.K."/>
            <person name="Kogle M.E."/>
            <person name="Clum A."/>
            <person name="Lipzen A."/>
            <person name="Salamov A."/>
            <person name="Ngan C.Y."/>
            <person name="Daum C."/>
            <person name="Chiniquy J."/>
            <person name="Barry K."/>
            <person name="LaButti K."/>
            <person name="Simmons B.A."/>
            <person name="Magnuson J.K."/>
            <person name="Mortensen U.H."/>
            <person name="Larsen T.O."/>
            <person name="Grigoriev I.V."/>
            <person name="Baker S.E."/>
            <person name="Andersen M.R."/>
            <person name="Nordberg H.P."/>
            <person name="Cantor M.N."/>
            <person name="Hua S.X."/>
        </authorList>
    </citation>
    <scope>NUCLEOTIDE SEQUENCE [LARGE SCALE GENOMIC DNA]</scope>
    <source>
        <strain evidence="12 13">CBS 102.13</strain>
    </source>
</reference>
<dbReference type="GO" id="GO:0000785">
    <property type="term" value="C:chromatin"/>
    <property type="evidence" value="ECO:0007669"/>
    <property type="project" value="TreeGrafter"/>
</dbReference>
<dbReference type="Gene3D" id="3.30.160.60">
    <property type="entry name" value="Classic Zinc Finger"/>
    <property type="match status" value="1"/>
</dbReference>
<evidence type="ECO:0000313" key="12">
    <source>
        <dbReference type="EMBL" id="PLB41531.1"/>
    </source>
</evidence>
<dbReference type="GO" id="GO:0006351">
    <property type="term" value="P:DNA-templated transcription"/>
    <property type="evidence" value="ECO:0007669"/>
    <property type="project" value="InterPro"/>
</dbReference>
<evidence type="ECO:0000256" key="6">
    <source>
        <dbReference type="ARBA" id="ARBA00023015"/>
    </source>
</evidence>
<dbReference type="Pfam" id="PF00096">
    <property type="entry name" value="zf-C2H2"/>
    <property type="match status" value="1"/>
</dbReference>
<dbReference type="PROSITE" id="PS00028">
    <property type="entry name" value="ZINC_FINGER_C2H2_1"/>
    <property type="match status" value="1"/>
</dbReference>
<evidence type="ECO:0000313" key="13">
    <source>
        <dbReference type="Proteomes" id="UP000234585"/>
    </source>
</evidence>
<keyword evidence="13" id="KW-1185">Reference proteome</keyword>
<dbReference type="EMBL" id="KZ559120">
    <property type="protein sequence ID" value="PLB41531.1"/>
    <property type="molecule type" value="Genomic_DNA"/>
</dbReference>
<proteinExistence type="predicted"/>
<keyword evidence="5" id="KW-0862">Zinc</keyword>
<evidence type="ECO:0000256" key="4">
    <source>
        <dbReference type="ARBA" id="ARBA00022771"/>
    </source>
</evidence>
<evidence type="ECO:0000256" key="3">
    <source>
        <dbReference type="ARBA" id="ARBA00022737"/>
    </source>
</evidence>
<name>A0A2I2FLN0_ASPCN</name>
<dbReference type="GO" id="GO:0000981">
    <property type="term" value="F:DNA-binding transcription factor activity, RNA polymerase II-specific"/>
    <property type="evidence" value="ECO:0007669"/>
    <property type="project" value="InterPro"/>
</dbReference>
<dbReference type="FunFam" id="3.30.160.60:FF:003641">
    <property type="match status" value="1"/>
</dbReference>
<evidence type="ECO:0000259" key="11">
    <source>
        <dbReference type="PROSITE" id="PS50157"/>
    </source>
</evidence>
<dbReference type="STRING" id="41067.A0A2I2FLN0"/>
<dbReference type="GeneID" id="36524894"/>
<feature type="domain" description="C2H2-type" evidence="11">
    <location>
        <begin position="22"/>
        <end position="45"/>
    </location>
</feature>
<dbReference type="InterPro" id="IPR007219">
    <property type="entry name" value="XnlR_reg_dom"/>
</dbReference>
<sequence>MKTLVCRVCQKAFSKAEHLRPFICRKCNRPFARQDALARHEKLHTRVPITKVTQRQDPHDTLSQTTDAETLSSWETTKVPLESSAPVNVPTQSWEEPLFNQDARESIAPDLDLALIWPDSEDLFQSIISSDTTDQWQMPLGALPFPPVAQDIHSLNLGSPNSFDNRCSSIGAIPSGGSRQAVRDVTEMVNSSSSSVTAAVKATSITSVFLDECLHMFFVRFIPTFPILHRGTFVFRECTHPLLLNAMALGSLYLGPKDSVTKGEALWHLAHTAVATSSSFSSLPSWARSTARCPRIIRTTSQVFRPMGFSWARHCGMIDSAPFSMDDVPCPDTPSIDKDHQWRTWAAREIQQRALLAYHILDGLVAQMSGDGTSTRHLVNPLILSSAEAAFDASNPDEWLAHMLSQKTEQPSFRLVFRSLFPPDGSLQPLDYQLSALGLRVVLEGLQSLVSDLDESDYAAVGVPDRSSVRKALAQVHETISMSICLSNPEKLEHVSAGSRTTKPGFDIAKWVNTEDARRSLLHAIAIQDIIEQLPRGRAHVIHMPSSLFAAATIYVVFSLAGVATVHLPPTIVWQDALLTGADLSLGSHGGQTLMRTETKRFVEEGQTDSLPGVGAARNLLYEMNSMQKLFRCLISQWGIAHDMEEIVDRWISLCH</sequence>
<dbReference type="PANTHER" id="PTHR40626">
    <property type="entry name" value="MIP31509P"/>
    <property type="match status" value="1"/>
</dbReference>
<evidence type="ECO:0000256" key="8">
    <source>
        <dbReference type="ARBA" id="ARBA00023242"/>
    </source>
</evidence>
<evidence type="ECO:0000256" key="10">
    <source>
        <dbReference type="SAM" id="MobiDB-lite"/>
    </source>
</evidence>
<organism evidence="12 13">
    <name type="scientific">Aspergillus candidus</name>
    <dbReference type="NCBI Taxonomy" id="41067"/>
    <lineage>
        <taxon>Eukaryota</taxon>
        <taxon>Fungi</taxon>
        <taxon>Dikarya</taxon>
        <taxon>Ascomycota</taxon>
        <taxon>Pezizomycotina</taxon>
        <taxon>Eurotiomycetes</taxon>
        <taxon>Eurotiomycetidae</taxon>
        <taxon>Eurotiales</taxon>
        <taxon>Aspergillaceae</taxon>
        <taxon>Aspergillus</taxon>
        <taxon>Aspergillus subgen. Circumdati</taxon>
    </lineage>
</organism>
<keyword evidence="3" id="KW-0677">Repeat</keyword>
<keyword evidence="8" id="KW-0539">Nucleus</keyword>
<evidence type="ECO:0000256" key="9">
    <source>
        <dbReference type="PROSITE-ProRule" id="PRU00042"/>
    </source>
</evidence>
<dbReference type="InterPro" id="IPR036236">
    <property type="entry name" value="Znf_C2H2_sf"/>
</dbReference>
<dbReference type="InterPro" id="IPR013087">
    <property type="entry name" value="Znf_C2H2_type"/>
</dbReference>
<evidence type="ECO:0000256" key="2">
    <source>
        <dbReference type="ARBA" id="ARBA00022723"/>
    </source>
</evidence>
<dbReference type="GO" id="GO:0000978">
    <property type="term" value="F:RNA polymerase II cis-regulatory region sequence-specific DNA binding"/>
    <property type="evidence" value="ECO:0007669"/>
    <property type="project" value="InterPro"/>
</dbReference>
<keyword evidence="4 9" id="KW-0863">Zinc-finger</keyword>
<dbReference type="SUPFAM" id="SSF57667">
    <property type="entry name" value="beta-beta-alpha zinc fingers"/>
    <property type="match status" value="1"/>
</dbReference>
<feature type="compositionally biased region" description="Polar residues" evidence="10">
    <location>
        <begin position="61"/>
        <end position="73"/>
    </location>
</feature>
<dbReference type="InterPro" id="IPR051059">
    <property type="entry name" value="VerF-like"/>
</dbReference>
<feature type="region of interest" description="Disordered" evidence="10">
    <location>
        <begin position="53"/>
        <end position="73"/>
    </location>
</feature>
<evidence type="ECO:0000256" key="1">
    <source>
        <dbReference type="ARBA" id="ARBA00004123"/>
    </source>
</evidence>
<dbReference type="GO" id="GO:0008270">
    <property type="term" value="F:zinc ion binding"/>
    <property type="evidence" value="ECO:0007669"/>
    <property type="project" value="UniProtKB-KW"/>
</dbReference>
<dbReference type="PROSITE" id="PS50157">
    <property type="entry name" value="ZINC_FINGER_C2H2_2"/>
    <property type="match status" value="1"/>
</dbReference>
<evidence type="ECO:0000256" key="5">
    <source>
        <dbReference type="ARBA" id="ARBA00022833"/>
    </source>
</evidence>
<keyword evidence="6" id="KW-0805">Transcription regulation</keyword>